<feature type="region of interest" description="Disordered" evidence="2">
    <location>
        <begin position="1392"/>
        <end position="1450"/>
    </location>
</feature>
<evidence type="ECO:0000256" key="1">
    <source>
        <dbReference type="ARBA" id="ARBA00022750"/>
    </source>
</evidence>
<evidence type="ECO:0000259" key="3">
    <source>
        <dbReference type="Pfam" id="PF07727"/>
    </source>
</evidence>
<dbReference type="Pfam" id="PF07727">
    <property type="entry name" value="RVT_2"/>
    <property type="match status" value="1"/>
</dbReference>
<name>A0A699GPI3_TANCI</name>
<dbReference type="InterPro" id="IPR054722">
    <property type="entry name" value="PolX-like_BBD"/>
</dbReference>
<dbReference type="Pfam" id="PF22936">
    <property type="entry name" value="Pol_BBD"/>
    <property type="match status" value="1"/>
</dbReference>
<feature type="compositionally biased region" description="Polar residues" evidence="2">
    <location>
        <begin position="1392"/>
        <end position="1409"/>
    </location>
</feature>
<dbReference type="InterPro" id="IPR043128">
    <property type="entry name" value="Rev_trsase/Diguanyl_cyclase"/>
</dbReference>
<feature type="region of interest" description="Disordered" evidence="2">
    <location>
        <begin position="582"/>
        <end position="605"/>
    </location>
</feature>
<feature type="compositionally biased region" description="Acidic residues" evidence="2">
    <location>
        <begin position="596"/>
        <end position="605"/>
    </location>
</feature>
<dbReference type="EMBL" id="BKCJ010033243">
    <property type="protein sequence ID" value="GEV75505.1"/>
    <property type="molecule type" value="Genomic_DNA"/>
</dbReference>
<dbReference type="SUPFAM" id="SSF56672">
    <property type="entry name" value="DNA/RNA polymerases"/>
    <property type="match status" value="1"/>
</dbReference>
<dbReference type="InterPro" id="IPR013103">
    <property type="entry name" value="RVT_2"/>
</dbReference>
<comment type="caution">
    <text evidence="5">The sequence shown here is derived from an EMBL/GenBank/DDBJ whole genome shotgun (WGS) entry which is preliminary data.</text>
</comment>
<dbReference type="GO" id="GO:0004190">
    <property type="term" value="F:aspartic-type endopeptidase activity"/>
    <property type="evidence" value="ECO:0007669"/>
    <property type="project" value="UniProtKB-KW"/>
</dbReference>
<keyword evidence="1" id="KW-0645">Protease</keyword>
<feature type="compositionally biased region" description="Basic and acidic residues" evidence="2">
    <location>
        <begin position="1726"/>
        <end position="1740"/>
    </location>
</feature>
<sequence length="1740" mass="198281">MEPKKGNYLMEKEPLEPSGSLETREIREGLLLEIKPGWIEAIRLFLAYASFMDFTVYQMDVKSVFLYGTIEEEVYVSQPSGFVDLEFPDRLYMVFIKLLEPIKNDILLVQVYVNDIIFGFTKQFLMKRIFRYLKGQPTLGLWYPKDSPLELIAYFDSDYVGVSLDKKSTTEGCQFLGSRLISWQSKKQTIMANSTTEAEYIAASNCRGQVLWLQNQLLDYGYNFMHTKIHVDNESAICVVKNHVYHSKTKHIEIRHHFIRDSYKKRLIEMNGVQEWPSDENGLIHFAGLELKGYLINDGYADLFWHTASTRTLDNREIKLNAIVDGHNRTITEASVRRYLKLTDAGGPTSPVGTQHKQLSLSPLLNYKISTTYKKTRTRTRRIGTRIPQSNVPTNVADEAITKEMHDGLGRATTTASSLEAETSTEGGPGCHFTMGDSPVQARPERLSNLPYEPPFGESNTSRSGEGSMQYLELMEICTTLTEKVTSLENELSSTKAVYDKALITLTKRVKKLEKQLKHKGRRAVIDSSDDAKPRGYKQSYFKGMKYEDIRPIFERVWDQIHTFVPKDSKIEKEVMKRSRFHLQQESSKKQKLDEQTEEGVEAQADTDQEVEEMKLYVKIVPDEDIAIDAIPLATKPLVIVEYKVVKEGKISTYHIIRADGSTKRYTSMIKLLENIDREDLETLWKLVKDKHENTRPEEDMKEFYGGDVSMANHLTTNGIKGGLFKKTPSVISFGYEIEIASGIKVETNKIIQGCRLKLKEVHRECPKGNMKQLKTIKVNEPKLKDIPIVHEFPGVFPEDLSGLPPSHEVEFRIDLIPKAMPLRVRDEDIPKTAFRTRPYIDKFVIVFIDDILIYSKSKEEYEVHLILIRELLEKEKLFGKFSNCEFWLQEVRFLGHVVNNKGKANVVADALSRKEWLKPRRARAMSMTIHSSIKARILEAQSEASKEFLYNSYHSSVKFAPFEALYERKCRTPIAWAKVGESKLIGPIIIQLTTDKIVQIKDILKAARDRQKSYVDNRRKLLELSVDDKVLLKVSPGKGVVCFAVAPTTAEQRLTKKNELKARGTLLMALPDKHQLKFNIHKDAKSLMEMIEKRFGGNKETKKVQKTLLKQQYEKLRNKADLEDQSFDDLFNNLKIYEAEVKSLSSTSHNTQNIAFVSLQNTNSTNESASAVPSVSAASTKPVAFILPNVDNLSNEMDLKWQMAMLTMRARRFLQMTGRNLGANRTTSIGFDMSKCDGVGSYDWSFQADEEPTNYALMAFTSSMSSSSDNKVAPCLESVKARLDVYQQNENVFEEDIKLLKLDVMLRDNALVELRKKFEKAEKERDNNSLTSSESDVSVPTSPMHDRYKSGEGYHVVPPPYTETFMPPKPDLVFHDASTASETIPTVFNVESSTLKPNNDLSQSNRPSTPIFEDWVSDSEDESEGEPMPTQKEPSFVQTSEHVKTPRTSVKLVEHPKQAKNLRKDNHKSRGHKHRWNTKACFVCKSVNHLIKDCDYYEKKMVQKPDKGVIDSGCSRHMTRNISYLSDFKEINRGYVTFGGNPKGGKITGKGTTKTGKIDFGDVYFVKELKFNLFSVLQMCDKKNRVLFTDTECVFLSSDFKLSDENNVFLRVPRENNMYNVNLKNVVPSGDLTCLFAKATLDESNLWHRRLDYINFKKMNKLVKGIQGNFDAGKGVKEAESAQQYVLLPLWSTGSKDSQNTNAVAGFDVKENESAVHVSPSSSDKPNKHDEKAKREAKG</sequence>
<dbReference type="Gene3D" id="3.30.70.270">
    <property type="match status" value="1"/>
</dbReference>
<dbReference type="PANTHER" id="PTHR11439:SF495">
    <property type="entry name" value="REVERSE TRANSCRIPTASE, RNA-DEPENDENT DNA POLYMERASE-RELATED"/>
    <property type="match status" value="1"/>
</dbReference>
<organism evidence="5">
    <name type="scientific">Tanacetum cinerariifolium</name>
    <name type="common">Dalmatian daisy</name>
    <name type="synonym">Chrysanthemum cinerariifolium</name>
    <dbReference type="NCBI Taxonomy" id="118510"/>
    <lineage>
        <taxon>Eukaryota</taxon>
        <taxon>Viridiplantae</taxon>
        <taxon>Streptophyta</taxon>
        <taxon>Embryophyta</taxon>
        <taxon>Tracheophyta</taxon>
        <taxon>Spermatophyta</taxon>
        <taxon>Magnoliopsida</taxon>
        <taxon>eudicotyledons</taxon>
        <taxon>Gunneridae</taxon>
        <taxon>Pentapetalae</taxon>
        <taxon>asterids</taxon>
        <taxon>campanulids</taxon>
        <taxon>Asterales</taxon>
        <taxon>Asteraceae</taxon>
        <taxon>Asteroideae</taxon>
        <taxon>Anthemideae</taxon>
        <taxon>Anthemidinae</taxon>
        <taxon>Tanacetum</taxon>
    </lineage>
</organism>
<evidence type="ECO:0000313" key="5">
    <source>
        <dbReference type="EMBL" id="GEV75505.1"/>
    </source>
</evidence>
<reference evidence="5" key="1">
    <citation type="journal article" date="2019" name="Sci. Rep.">
        <title>Draft genome of Tanacetum cinerariifolium, the natural source of mosquito coil.</title>
        <authorList>
            <person name="Yamashiro T."/>
            <person name="Shiraishi A."/>
            <person name="Satake H."/>
            <person name="Nakayama K."/>
        </authorList>
    </citation>
    <scope>NUCLEOTIDE SEQUENCE</scope>
</reference>
<feature type="domain" description="Reverse transcriptase Ty1/copia-type" evidence="3">
    <location>
        <begin position="40"/>
        <end position="84"/>
    </location>
</feature>
<proteinExistence type="predicted"/>
<evidence type="ECO:0000256" key="2">
    <source>
        <dbReference type="SAM" id="MobiDB-lite"/>
    </source>
</evidence>
<feature type="region of interest" description="Disordered" evidence="2">
    <location>
        <begin position="1699"/>
        <end position="1740"/>
    </location>
</feature>
<dbReference type="CDD" id="cd09272">
    <property type="entry name" value="RNase_HI_RT_Ty1"/>
    <property type="match status" value="1"/>
</dbReference>
<feature type="compositionally biased region" description="Acidic residues" evidence="2">
    <location>
        <begin position="1416"/>
        <end position="1426"/>
    </location>
</feature>
<evidence type="ECO:0000259" key="4">
    <source>
        <dbReference type="Pfam" id="PF22936"/>
    </source>
</evidence>
<dbReference type="PANTHER" id="PTHR11439">
    <property type="entry name" value="GAG-POL-RELATED RETROTRANSPOSON"/>
    <property type="match status" value="1"/>
</dbReference>
<protein>
    <submittedName>
        <fullName evidence="5">Putative ribonuclease H-like domain-containing protein</fullName>
    </submittedName>
</protein>
<accession>A0A699GPI3</accession>
<keyword evidence="1" id="KW-0378">Hydrolase</keyword>
<gene>
    <name evidence="5" type="ORF">Tci_147482</name>
</gene>
<feature type="region of interest" description="Disordered" evidence="2">
    <location>
        <begin position="1321"/>
        <end position="1353"/>
    </location>
</feature>
<feature type="compositionally biased region" description="Polar residues" evidence="2">
    <location>
        <begin position="1329"/>
        <end position="1342"/>
    </location>
</feature>
<dbReference type="InterPro" id="IPR043502">
    <property type="entry name" value="DNA/RNA_pol_sf"/>
</dbReference>
<feature type="domain" description="Retrovirus-related Pol polyprotein from transposon TNT 1-94-like beta-barrel" evidence="4">
    <location>
        <begin position="1510"/>
        <end position="1583"/>
    </location>
</feature>
<keyword evidence="1" id="KW-0064">Aspartyl protease</keyword>